<dbReference type="GO" id="GO:0003841">
    <property type="term" value="F:1-acylglycerol-3-phosphate O-acyltransferase activity"/>
    <property type="evidence" value="ECO:0007669"/>
    <property type="project" value="TreeGrafter"/>
</dbReference>
<keyword evidence="5" id="KW-0012">Acyltransferase</keyword>
<dbReference type="PANTHER" id="PTHR10434">
    <property type="entry name" value="1-ACYL-SN-GLYCEROL-3-PHOSPHATE ACYLTRANSFERASE"/>
    <property type="match status" value="1"/>
</dbReference>
<protein>
    <recommendedName>
        <fullName evidence="7">Phospholipid/glycerol acyltransferase domain-containing protein</fullName>
    </recommendedName>
</protein>
<comment type="pathway">
    <text evidence="1">Lipid metabolism.</text>
</comment>
<organism evidence="8 9">
    <name type="scientific">Rhodohalobacter barkolensis</name>
    <dbReference type="NCBI Taxonomy" id="2053187"/>
    <lineage>
        <taxon>Bacteria</taxon>
        <taxon>Pseudomonadati</taxon>
        <taxon>Balneolota</taxon>
        <taxon>Balneolia</taxon>
        <taxon>Balneolales</taxon>
        <taxon>Balneolaceae</taxon>
        <taxon>Rhodohalobacter</taxon>
    </lineage>
</organism>
<evidence type="ECO:0000259" key="7">
    <source>
        <dbReference type="SMART" id="SM00563"/>
    </source>
</evidence>
<keyword evidence="6" id="KW-0812">Transmembrane</keyword>
<evidence type="ECO:0000256" key="3">
    <source>
        <dbReference type="ARBA" id="ARBA00022679"/>
    </source>
</evidence>
<dbReference type="PANTHER" id="PTHR10434:SF64">
    <property type="entry name" value="1-ACYL-SN-GLYCEROL-3-PHOSPHATE ACYLTRANSFERASE-RELATED"/>
    <property type="match status" value="1"/>
</dbReference>
<keyword evidence="3" id="KW-0808">Transferase</keyword>
<dbReference type="GO" id="GO:0006654">
    <property type="term" value="P:phosphatidic acid biosynthetic process"/>
    <property type="evidence" value="ECO:0007669"/>
    <property type="project" value="TreeGrafter"/>
</dbReference>
<dbReference type="Proteomes" id="UP000233398">
    <property type="component" value="Unassembled WGS sequence"/>
</dbReference>
<comment type="caution">
    <text evidence="8">The sequence shown here is derived from an EMBL/GenBank/DDBJ whole genome shotgun (WGS) entry which is preliminary data.</text>
</comment>
<name>A0A2N0VK68_9BACT</name>
<evidence type="ECO:0000313" key="8">
    <source>
        <dbReference type="EMBL" id="PKD44597.1"/>
    </source>
</evidence>
<dbReference type="RefSeq" id="WP_101071888.1">
    <property type="nucleotide sequence ID" value="NZ_PISP01000001.1"/>
</dbReference>
<keyword evidence="6" id="KW-0472">Membrane</keyword>
<proteinExistence type="predicted"/>
<dbReference type="PROSITE" id="PS51257">
    <property type="entry name" value="PROKAR_LIPOPROTEIN"/>
    <property type="match status" value="1"/>
</dbReference>
<reference evidence="8 9" key="1">
    <citation type="submission" date="2017-11" db="EMBL/GenBank/DDBJ databases">
        <title>Rhodohalobacter 15182 sp. nov., isolated from a salt lake.</title>
        <authorList>
            <person name="Han S."/>
        </authorList>
    </citation>
    <scope>NUCLEOTIDE SEQUENCE [LARGE SCALE GENOMIC DNA]</scope>
    <source>
        <strain evidence="8 9">15182</strain>
    </source>
</reference>
<keyword evidence="2" id="KW-0444">Lipid biosynthesis</keyword>
<feature type="transmembrane region" description="Helical" evidence="6">
    <location>
        <begin position="44"/>
        <end position="63"/>
    </location>
</feature>
<gene>
    <name evidence="8" type="ORF">CWD77_03800</name>
</gene>
<dbReference type="OrthoDB" id="9803035at2"/>
<accession>A0A2N0VK68</accession>
<sequence>MKFLRALFKTFSTILATLFLYGCFAIGHLFLKLFNAETGKWRNYWLNLWGIAVCRIMSIRVHVVGKIPKPPFFLVSNHLSYADIMVYHKVLDTTFVAKAEIKNWPVIGSMAKTLGVIFIDRRRKSDVARVNNLVANQITSHKGVVLFPEGRTSSGENILPFKPSILEHPARSDMPVHYAYIDYVAGPNDEDAINSVCWWGDSTFGSHFFKFAGNRSTDAYIYFGDQSVKRNDRKELAAELFHRVKDLHKTYSSRIERKDLSQEVERSN</sequence>
<dbReference type="CDD" id="cd07989">
    <property type="entry name" value="LPLAT_AGPAT-like"/>
    <property type="match status" value="1"/>
</dbReference>
<dbReference type="SMART" id="SM00563">
    <property type="entry name" value="PlsC"/>
    <property type="match status" value="1"/>
</dbReference>
<dbReference type="Pfam" id="PF01553">
    <property type="entry name" value="Acyltransferase"/>
    <property type="match status" value="1"/>
</dbReference>
<evidence type="ECO:0000256" key="4">
    <source>
        <dbReference type="ARBA" id="ARBA00023098"/>
    </source>
</evidence>
<evidence type="ECO:0000313" key="9">
    <source>
        <dbReference type="Proteomes" id="UP000233398"/>
    </source>
</evidence>
<dbReference type="InterPro" id="IPR002123">
    <property type="entry name" value="Plipid/glycerol_acylTrfase"/>
</dbReference>
<evidence type="ECO:0000256" key="1">
    <source>
        <dbReference type="ARBA" id="ARBA00005189"/>
    </source>
</evidence>
<keyword evidence="9" id="KW-1185">Reference proteome</keyword>
<evidence type="ECO:0000256" key="5">
    <source>
        <dbReference type="ARBA" id="ARBA00023315"/>
    </source>
</evidence>
<evidence type="ECO:0000256" key="2">
    <source>
        <dbReference type="ARBA" id="ARBA00022516"/>
    </source>
</evidence>
<dbReference type="SUPFAM" id="SSF69593">
    <property type="entry name" value="Glycerol-3-phosphate (1)-acyltransferase"/>
    <property type="match status" value="1"/>
</dbReference>
<evidence type="ECO:0000256" key="6">
    <source>
        <dbReference type="SAM" id="Phobius"/>
    </source>
</evidence>
<keyword evidence="6" id="KW-1133">Transmembrane helix</keyword>
<feature type="domain" description="Phospholipid/glycerol acyltransferase" evidence="7">
    <location>
        <begin position="72"/>
        <end position="184"/>
    </location>
</feature>
<dbReference type="AlphaFoldDB" id="A0A2N0VK68"/>
<keyword evidence="4" id="KW-0443">Lipid metabolism</keyword>
<dbReference type="EMBL" id="PISP01000001">
    <property type="protein sequence ID" value="PKD44597.1"/>
    <property type="molecule type" value="Genomic_DNA"/>
</dbReference>